<dbReference type="InterPro" id="IPR051675">
    <property type="entry name" value="Endo/Exo/Phosphatase_dom_1"/>
</dbReference>
<proteinExistence type="predicted"/>
<evidence type="ECO:0000313" key="2">
    <source>
        <dbReference type="EMBL" id="CNE68466.1"/>
    </source>
</evidence>
<organism evidence="2 3">
    <name type="scientific">Yersinia kristensenii</name>
    <dbReference type="NCBI Taxonomy" id="28152"/>
    <lineage>
        <taxon>Bacteria</taxon>
        <taxon>Pseudomonadati</taxon>
        <taxon>Pseudomonadota</taxon>
        <taxon>Gammaproteobacteria</taxon>
        <taxon>Enterobacterales</taxon>
        <taxon>Yersiniaceae</taxon>
        <taxon>Yersinia</taxon>
    </lineage>
</organism>
<dbReference type="InterPro" id="IPR010994">
    <property type="entry name" value="RuvA_2-like"/>
</dbReference>
<dbReference type="GO" id="GO:0015627">
    <property type="term" value="C:type II protein secretion system complex"/>
    <property type="evidence" value="ECO:0007669"/>
    <property type="project" value="TreeGrafter"/>
</dbReference>
<keyword evidence="1" id="KW-0732">Signal</keyword>
<dbReference type="GO" id="GO:0015628">
    <property type="term" value="P:protein secretion by the type II secretion system"/>
    <property type="evidence" value="ECO:0007669"/>
    <property type="project" value="TreeGrafter"/>
</dbReference>
<dbReference type="SUPFAM" id="SSF47781">
    <property type="entry name" value="RuvA domain 2-like"/>
    <property type="match status" value="1"/>
</dbReference>
<dbReference type="RefSeq" id="WP_050119317.1">
    <property type="nucleotide sequence ID" value="NZ_CAWMAB010000006.1"/>
</dbReference>
<reference evidence="2 3" key="1">
    <citation type="submission" date="2015-03" db="EMBL/GenBank/DDBJ databases">
        <authorList>
            <person name="Murphy D."/>
        </authorList>
    </citation>
    <scope>NUCLEOTIDE SEQUENCE [LARGE SCALE GENOMIC DNA]</scope>
    <source>
        <strain evidence="2 3">FCF326</strain>
    </source>
</reference>
<gene>
    <name evidence="2" type="ORF">ERS008491_01984</name>
</gene>
<sequence length="138" mass="14694">MKFIGKLFVIAALLAGFNIQPVAYAVPNPSEGKALNPSGKTPTKGNVAPQIPVKTTHDKTAVTATVGNPSDDVQNQININSADAEQLAQSLNGIGRKKAEAIVNYREQFGFFTDAEQLLEVPGIGPSFLEKNSGKLRM</sequence>
<dbReference type="NCBIfam" id="TIGR00426">
    <property type="entry name" value="competence protein ComEA helix-hairpin-helix repeat region"/>
    <property type="match status" value="1"/>
</dbReference>
<evidence type="ECO:0000256" key="1">
    <source>
        <dbReference type="SAM" id="SignalP"/>
    </source>
</evidence>
<feature type="signal peptide" evidence="1">
    <location>
        <begin position="1"/>
        <end position="25"/>
    </location>
</feature>
<evidence type="ECO:0000313" key="3">
    <source>
        <dbReference type="Proteomes" id="UP000045824"/>
    </source>
</evidence>
<dbReference type="InterPro" id="IPR004509">
    <property type="entry name" value="Competence_ComEA_HhH"/>
</dbReference>
<dbReference type="Proteomes" id="UP000045824">
    <property type="component" value="Unassembled WGS sequence"/>
</dbReference>
<dbReference type="PANTHER" id="PTHR21180:SF32">
    <property type="entry name" value="ENDONUCLEASE_EXONUCLEASE_PHOSPHATASE FAMILY DOMAIN-CONTAINING PROTEIN 1"/>
    <property type="match status" value="1"/>
</dbReference>
<dbReference type="EMBL" id="CPYI01000006">
    <property type="protein sequence ID" value="CNE68466.1"/>
    <property type="molecule type" value="Genomic_DNA"/>
</dbReference>
<dbReference type="AlphaFoldDB" id="A0A0T9L8T7"/>
<dbReference type="Gene3D" id="1.10.150.280">
    <property type="entry name" value="AF1531-like domain"/>
    <property type="match status" value="1"/>
</dbReference>
<protein>
    <submittedName>
        <fullName evidence="2">Competence protein ComEA</fullName>
    </submittedName>
</protein>
<dbReference type="Pfam" id="PF12836">
    <property type="entry name" value="HHH_3"/>
    <property type="match status" value="1"/>
</dbReference>
<accession>A0A0T9L8T7</accession>
<dbReference type="PANTHER" id="PTHR21180">
    <property type="entry name" value="ENDONUCLEASE/EXONUCLEASE/PHOSPHATASE FAMILY DOMAIN-CONTAINING PROTEIN 1"/>
    <property type="match status" value="1"/>
</dbReference>
<feature type="chain" id="PRO_5006692343" evidence="1">
    <location>
        <begin position="26"/>
        <end position="138"/>
    </location>
</feature>
<name>A0A0T9L8T7_YERKR</name>